<dbReference type="EMBL" id="JAPAAF010000017">
    <property type="protein sequence ID" value="MCW0483489.1"/>
    <property type="molecule type" value="Genomic_DNA"/>
</dbReference>
<accession>A0AA41Y7N7</accession>
<keyword evidence="2" id="KW-1185">Reference proteome</keyword>
<comment type="caution">
    <text evidence="1">The sequence shown here is derived from an EMBL/GenBank/DDBJ whole genome shotgun (WGS) entry which is preliminary data.</text>
</comment>
<evidence type="ECO:0000313" key="1">
    <source>
        <dbReference type="EMBL" id="MCW0483489.1"/>
    </source>
</evidence>
<protein>
    <submittedName>
        <fullName evidence="1">Uncharacterized protein</fullName>
    </submittedName>
</protein>
<sequence>MEQKKNVRRPIGLPDVKSQDQIRNIYQKAVDEINNIEVELRLLVTNDQVTALYSDLLFELLRSKEPESWLISKYVEAKNINIPHLRTDKLKELGLFDLPDYSEILDSHSSLYRLLEKAAELRFIYPLRKLIVQEDDGDFFTLTDDFERELIEATTRFTQNEIQNKILEALETFAKSLNEMDTLGIFNIKKNGINMISTELGLLFNTNRKEDINLVSVNPRAFQNRLLRRFHEGPMYEISKPGSFWD</sequence>
<proteinExistence type="predicted"/>
<reference evidence="1" key="1">
    <citation type="submission" date="2022-10" db="EMBL/GenBank/DDBJ databases">
        <title>Gaoshiqiia sediminis gen. nov., sp. nov., isolated from coastal sediment.</title>
        <authorList>
            <person name="Yu W.X."/>
            <person name="Mu D.S."/>
            <person name="Du J.Z."/>
            <person name="Liang Y.Q."/>
        </authorList>
    </citation>
    <scope>NUCLEOTIDE SEQUENCE</scope>
    <source>
        <strain evidence="1">A06</strain>
    </source>
</reference>
<evidence type="ECO:0000313" key="2">
    <source>
        <dbReference type="Proteomes" id="UP001163821"/>
    </source>
</evidence>
<dbReference type="Proteomes" id="UP001163821">
    <property type="component" value="Unassembled WGS sequence"/>
</dbReference>
<name>A0AA41Y7N7_9BACT</name>
<gene>
    <name evidence="1" type="ORF">N2K84_12165</name>
</gene>
<dbReference type="AlphaFoldDB" id="A0AA41Y7N7"/>
<dbReference type="RefSeq" id="WP_282592090.1">
    <property type="nucleotide sequence ID" value="NZ_JAPAAF010000017.1"/>
</dbReference>
<organism evidence="1 2">
    <name type="scientific">Gaoshiqia sediminis</name>
    <dbReference type="NCBI Taxonomy" id="2986998"/>
    <lineage>
        <taxon>Bacteria</taxon>
        <taxon>Pseudomonadati</taxon>
        <taxon>Bacteroidota</taxon>
        <taxon>Bacteroidia</taxon>
        <taxon>Marinilabiliales</taxon>
        <taxon>Prolixibacteraceae</taxon>
        <taxon>Gaoshiqia</taxon>
    </lineage>
</organism>